<keyword evidence="6" id="KW-1185">Reference proteome</keyword>
<accession>A0A1R2D201</accession>
<protein>
    <recommendedName>
        <fullName evidence="4">Chorein N-terminal domain-containing protein</fullName>
    </recommendedName>
</protein>
<reference evidence="5 6" key="1">
    <citation type="submission" date="2016-11" db="EMBL/GenBank/DDBJ databases">
        <title>The macronuclear genome of Stentor coeruleus: a giant cell with tiny introns.</title>
        <authorList>
            <person name="Slabodnick M."/>
            <person name="Ruby J.G."/>
            <person name="Reiff S.B."/>
            <person name="Swart E.C."/>
            <person name="Gosai S."/>
            <person name="Prabakaran S."/>
            <person name="Witkowska E."/>
            <person name="Larue G.E."/>
            <person name="Fisher S."/>
            <person name="Freeman R.M."/>
            <person name="Gunawardena J."/>
            <person name="Chu W."/>
            <person name="Stover N.A."/>
            <person name="Gregory B.D."/>
            <person name="Nowacki M."/>
            <person name="Derisi J."/>
            <person name="Roy S.W."/>
            <person name="Marshall W.F."/>
            <person name="Sood P."/>
        </authorList>
    </citation>
    <scope>NUCLEOTIDE SEQUENCE [LARGE SCALE GENOMIC DNA]</scope>
    <source>
        <strain evidence="5">WM001</strain>
    </source>
</reference>
<dbReference type="PANTHER" id="PTHR16166:SF93">
    <property type="entry name" value="INTERMEMBRANE LIPID TRANSFER PROTEIN VPS13"/>
    <property type="match status" value="1"/>
</dbReference>
<name>A0A1R2D201_9CILI</name>
<evidence type="ECO:0000313" key="5">
    <source>
        <dbReference type="EMBL" id="OMJ95240.1"/>
    </source>
</evidence>
<evidence type="ECO:0000256" key="1">
    <source>
        <dbReference type="ARBA" id="ARBA00006545"/>
    </source>
</evidence>
<feature type="coiled-coil region" evidence="3">
    <location>
        <begin position="354"/>
        <end position="428"/>
    </location>
</feature>
<organism evidence="5 6">
    <name type="scientific">Stentor coeruleus</name>
    <dbReference type="NCBI Taxonomy" id="5963"/>
    <lineage>
        <taxon>Eukaryota</taxon>
        <taxon>Sar</taxon>
        <taxon>Alveolata</taxon>
        <taxon>Ciliophora</taxon>
        <taxon>Postciliodesmatophora</taxon>
        <taxon>Heterotrichea</taxon>
        <taxon>Heterotrichida</taxon>
        <taxon>Stentoridae</taxon>
        <taxon>Stentor</taxon>
    </lineage>
</organism>
<dbReference type="InterPro" id="IPR026847">
    <property type="entry name" value="VPS13"/>
</dbReference>
<dbReference type="GO" id="GO:0045053">
    <property type="term" value="P:protein retention in Golgi apparatus"/>
    <property type="evidence" value="ECO:0007669"/>
    <property type="project" value="TreeGrafter"/>
</dbReference>
<evidence type="ECO:0000256" key="3">
    <source>
        <dbReference type="SAM" id="Coils"/>
    </source>
</evidence>
<evidence type="ECO:0000313" key="6">
    <source>
        <dbReference type="Proteomes" id="UP000187209"/>
    </source>
</evidence>
<dbReference type="EMBL" id="MPUH01000015">
    <property type="protein sequence ID" value="OMJ95240.1"/>
    <property type="molecule type" value="Genomic_DNA"/>
</dbReference>
<comment type="similarity">
    <text evidence="1">Belongs to the VPS13 family.</text>
</comment>
<dbReference type="GO" id="GO:0006623">
    <property type="term" value="P:protein targeting to vacuole"/>
    <property type="evidence" value="ECO:0007669"/>
    <property type="project" value="TreeGrafter"/>
</dbReference>
<comment type="caution">
    <text evidence="5">The sequence shown here is derived from an EMBL/GenBank/DDBJ whole genome shotgun (WGS) entry which is preliminary data.</text>
</comment>
<evidence type="ECO:0000256" key="2">
    <source>
        <dbReference type="ARBA" id="ARBA00022448"/>
    </source>
</evidence>
<keyword evidence="3" id="KW-0175">Coiled coil</keyword>
<dbReference type="Proteomes" id="UP000187209">
    <property type="component" value="Unassembled WGS sequence"/>
</dbReference>
<keyword evidence="2" id="KW-0813">Transport</keyword>
<dbReference type="Pfam" id="PF12624">
    <property type="entry name" value="VPS13_N"/>
    <property type="match status" value="1"/>
</dbReference>
<evidence type="ECO:0000259" key="4">
    <source>
        <dbReference type="Pfam" id="PF12624"/>
    </source>
</evidence>
<dbReference type="InterPro" id="IPR026854">
    <property type="entry name" value="VPS13_N"/>
</dbReference>
<proteinExistence type="inferred from homology"/>
<feature type="domain" description="Chorein N-terminal" evidence="4">
    <location>
        <begin position="3"/>
        <end position="286"/>
    </location>
</feature>
<gene>
    <name evidence="5" type="ORF">SteCoe_1454</name>
</gene>
<dbReference type="PANTHER" id="PTHR16166">
    <property type="entry name" value="VACUOLAR PROTEIN SORTING-ASSOCIATED PROTEIN VPS13"/>
    <property type="match status" value="1"/>
</dbReference>
<dbReference type="OrthoDB" id="286316at2759"/>
<sequence>MNGVVASVLNKVLGDWIENLNSDNLNLSIFSGDLLLKDLSIKPSAFDNLGLPFRLLYGYIGKISAKIPWKSLGKSPLRIQLEAIYICISPIPTENWKEDFEIARYYSNKIVKLKQLNAISETKITPKTPGFTQKLIGKIVHNLQIDIKNIYIRYSDNISNNTPFAFGLAINEIKAITCNKQWNEEFIKESDIMYKLVQINGFRVYMDYNIFVKKEGRDLAAKEFVEEIRHNYILPHSFLKLQAVVNKKVNDFSIPQIQLEVETSKFSLKIDTVQVAYLSKTGKFFSLFTKFQKGIVGNIKEESFTEDEAENYKKAYLESKCLVKNKKKQEKVFSILEGIEKNKIWDEIIQQRKIADKELELEKQEAAVQEELKTTSKSSSKFLGIFSRKDNTNDKEKKAQIEKLQKQIKKINEERENLTKEFENLVSDVETSLEFPSDFIRFVFKFYIKELSLMIVQEKTEFMAYRVKRPKCEIKIAPSFYVCKAGISGSELLDLQDSTVFPYIIKSSGYKFELTNKGGLSISLSSGDLEIIVKLRTILKTVNAIKEATANTINYSQYTHNANAKTKKYIAQGEKYLSQVMKNGIKTSLKLNIHLKAPKIIIPHDPENTQTGLLVVDFGSIILTSSPEKIYDNLYDKYTFILQNFEIYALNIKTESEVPNCLLKPITIDIILYNSLTQNLEVPALMVEIVFHYISIILEDITIMFLLNLKKSILNELSDFSKPQPIDPELLKVKKDIKIGLMMKFAFKIEKIDITIIYNSISLATTEIIDIGIGILIKETKNVDIDFHIGFIELRDNRKRIKINKIICNPIFQTKDLEFTENNDELKQFSGNILYDGTVSIEVFLNDLRITVPAEFCGQVLNFVKVVTGGSDLIVKALDKKRKKKHEEISPKISSGSIKLKAQLSNITILLPLDAKKLGKRVAMFNVSISVRFSSKKIVENNVYLTYNDSAAVKFKKIESIIGLFTDNTVKGTHQKTENLLMPTKFDLKYKKTLKNTILSSSITLTLGEIAFDIGFRDLDFFKKLGQTWKSLNISSPPPKTDKKPPSTLLNLSLTSSSLSLKFTDDTHIKPVSLVFACINKLNLSLNLNGNEISAKIYSKLYAQCYSIKDLQHITEALIEKWTFEAEFIKKGQEILYDFSLNSDKFLNVNISENMLGTLGRLIKKFKLDPEFWANEIKDERDEDCAKIINQLGEEVSIIDPYEGIFDVKNGDSFIISNLADNDKNFTSYFILKRSKNDRVKVEVTGFTNEFIIKTKKNTINCYLRLQEHTEEVTLILTTETEFLNLTNKSFHLSSGKNKLKIRPSQKISMPLSFYDEEVQILTDSGPVVISNTISISGENYYIEQLHMLDENGFKHLIYVFVPSFYIQNLLPCPLIISHQPMNSINITILPGEIKELPVNPKALGKIQMSLNLETLIQTSWVDLTTSISKILLPSNYNKIILETLDYDLFSKLPHLTPVTKSINCKLFHVYSRYIVINKTNLNLELKKNLQVKGSSMCFVRARKDKIKFRGVIENKYTGFSKDINVKTVGVSGCISLESNKALPVQEILLGVRILSSPIPLVKTKLIIVSPRYLLANKTIKDLYIRQVFDGKPGKIITKIEGENVVYQLENSGASKNVQVSTNGNLWSNSFDIEEITEFQVALESLEEERVGNIKGKRKKNKGKDKSTEEEKWFLPNGDNDYRTFIQVSISSEDQSIISIIFKDPSHSEFAIVNNTEFPLTLCREKYTYVLNPGKEIPWADSTSVTIKKDNQEVTYSLLKVKRKKKRIYEISAEVRIIGVTRRLELGKINNIQEKNQWESSSQIKLTLSGIGISLFTRDPKELLFFSISNILLHIKSFEGNGHKKLKSDIKISKIQLDNMDKEDTQYAVILLGKDDEDTPFFQSKLTKLSTESFTRFPWAEVNFQELQVQLNQELIYKIIDFLSKIKEEFTDQTEYIPIPNKTIIESFPILNPSLTQTKSNLISSMKIYMNYLRLYPLKIIVSFKVPPKKFEFQLDPRQAFGAKSAAVGLVSSFVNITNSDLVFTQILITDSFQTLTKLIKTLIQNYTQQGIKQVYKLLGSSDMLGNPIRLMNKLGTGVFEFISEPAKGALKGPKEFKDGIQKGAHSLVSNIVGGGLQSVSSITGGLYNVVSKAKGEENKVSNEENIVGSITGGIKDIGKGVSGIFSKPVAGIKNEGGSGFFKGIGTGLMGAVTAPLSAGLKISSGVTNNVSNAVLEEKPELLRVRDPKVLKEK</sequence>